<dbReference type="InterPro" id="IPR043519">
    <property type="entry name" value="NT_sf"/>
</dbReference>
<dbReference type="SUPFAM" id="SSF81301">
    <property type="entry name" value="Nucleotidyltransferase"/>
    <property type="match status" value="1"/>
</dbReference>
<dbReference type="SUPFAM" id="SSF81891">
    <property type="entry name" value="Poly A polymerase C-terminal region-like"/>
    <property type="match status" value="1"/>
</dbReference>
<dbReference type="GO" id="GO:0046872">
    <property type="term" value="F:metal ion binding"/>
    <property type="evidence" value="ECO:0007669"/>
    <property type="project" value="UniProtKB-KW"/>
</dbReference>
<dbReference type="Pfam" id="PF01743">
    <property type="entry name" value="PolyA_pol"/>
    <property type="match status" value="1"/>
</dbReference>
<dbReference type="InterPro" id="IPR003607">
    <property type="entry name" value="HD/PDEase_dom"/>
</dbReference>
<accession>A0A0M6WIJ0</accession>
<dbReference type="CDD" id="cd05398">
    <property type="entry name" value="NT_ClassII-CCAase"/>
    <property type="match status" value="1"/>
</dbReference>
<reference evidence="14" key="1">
    <citation type="submission" date="2015-05" db="EMBL/GenBank/DDBJ databases">
        <authorList>
            <consortium name="Pathogen Informatics"/>
        </authorList>
    </citation>
    <scope>NUCLEOTIDE SEQUENCE [LARGE SCALE GENOMIC DNA]</scope>
    <source>
        <strain evidence="14">M72</strain>
    </source>
</reference>
<keyword evidence="14" id="KW-1185">Reference proteome</keyword>
<keyword evidence="4" id="KW-0548">Nucleotidyltransferase</keyword>
<evidence type="ECO:0000256" key="2">
    <source>
        <dbReference type="ARBA" id="ARBA00022679"/>
    </source>
</evidence>
<dbReference type="Pfam" id="PF12627">
    <property type="entry name" value="PolyA_pol_RNAbd"/>
    <property type="match status" value="1"/>
</dbReference>
<evidence type="ECO:0000313" key="14">
    <source>
        <dbReference type="Proteomes" id="UP000049979"/>
    </source>
</evidence>
<keyword evidence="5" id="KW-0479">Metal-binding</keyword>
<evidence type="ECO:0000259" key="12">
    <source>
        <dbReference type="Pfam" id="PF13735"/>
    </source>
</evidence>
<evidence type="ECO:0000256" key="6">
    <source>
        <dbReference type="ARBA" id="ARBA00022741"/>
    </source>
</evidence>
<evidence type="ECO:0000256" key="1">
    <source>
        <dbReference type="ARBA" id="ARBA00001946"/>
    </source>
</evidence>
<dbReference type="Gene3D" id="1.10.246.80">
    <property type="match status" value="1"/>
</dbReference>
<dbReference type="STRING" id="301302.ERS852420_03006"/>
<keyword evidence="8 9" id="KW-0694">RNA-binding</keyword>
<sequence>MKIQLPEHVKQIIHRLQQEGYDAYAVGGCVRDTLLGRSPQDWDITTSAKPQVVKSLFSHTVDTGIAHGTVTVMLDHTGYEVTTYRIDGEYEDARHPKTVTFTGNLVEDLKRRDFTINAMAYNDTAGLVDAFDGIGDLKRHVIRCVGIPHDRFGEDALRMLRAVRFAAQLGFSIEEKTRQAVADLADNLQKVSAERIQTEMVKLLTSAHPEEMRTVYELGLSRVFLPEFDRMMETPQITKHHCYSVGEHTLHAMQEVPQDRILRLTMLLHDVAKPVCVTTDEKGQNHFKGHPAEGAEMARVILRRLKFDNETIKRVCLLVRYHDDRPAVTPRNVRRAISRIGVENMEALFAVKRADTLAQSMYERQKKLSYIDAYEETYREILKEHQCVQKKDLAINGRDLIVQGMKTGKEMGEVLQALYEQVLDEPQLNNKETLLALALQLQQTKQE</sequence>
<dbReference type="Gene3D" id="1.10.3090.10">
    <property type="entry name" value="cca-adding enzyme, domain 2"/>
    <property type="match status" value="1"/>
</dbReference>
<dbReference type="NCBIfam" id="TIGR00277">
    <property type="entry name" value="HDIG"/>
    <property type="match status" value="1"/>
</dbReference>
<dbReference type="GO" id="GO:0016779">
    <property type="term" value="F:nucleotidyltransferase activity"/>
    <property type="evidence" value="ECO:0007669"/>
    <property type="project" value="UniProtKB-KW"/>
</dbReference>
<dbReference type="InterPro" id="IPR006675">
    <property type="entry name" value="HDIG_dom"/>
</dbReference>
<feature type="domain" description="Poly A polymerase head" evidence="10">
    <location>
        <begin position="23"/>
        <end position="143"/>
    </location>
</feature>
<evidence type="ECO:0000256" key="4">
    <source>
        <dbReference type="ARBA" id="ARBA00022695"/>
    </source>
</evidence>
<dbReference type="Gene3D" id="3.30.460.10">
    <property type="entry name" value="Beta Polymerase, domain 2"/>
    <property type="match status" value="1"/>
</dbReference>
<protein>
    <submittedName>
        <fullName evidence="13">tRNA nucleotidyltransferase</fullName>
    </submittedName>
</protein>
<dbReference type="PANTHER" id="PTHR46173">
    <property type="entry name" value="CCA TRNA NUCLEOTIDYLTRANSFERASE 1, MITOCHONDRIAL"/>
    <property type="match status" value="1"/>
</dbReference>
<proteinExistence type="inferred from homology"/>
<comment type="cofactor">
    <cofactor evidence="1">
        <name>Mg(2+)</name>
        <dbReference type="ChEBI" id="CHEBI:18420"/>
    </cofactor>
</comment>
<feature type="domain" description="tRNA nucleotidyltransferase/poly(A) polymerase RNA and SrmB- binding" evidence="11">
    <location>
        <begin position="170"/>
        <end position="231"/>
    </location>
</feature>
<dbReference type="NCBIfam" id="NF009814">
    <property type="entry name" value="PRK13299.1"/>
    <property type="match status" value="1"/>
</dbReference>
<dbReference type="Pfam" id="PF13735">
    <property type="entry name" value="tRNA_NucTran2_2"/>
    <property type="match status" value="1"/>
</dbReference>
<dbReference type="CDD" id="cd00077">
    <property type="entry name" value="HDc"/>
    <property type="match status" value="1"/>
</dbReference>
<comment type="similarity">
    <text evidence="9">Belongs to the tRNA nucleotidyltransferase/poly(A) polymerase family.</text>
</comment>
<dbReference type="InterPro" id="IPR032828">
    <property type="entry name" value="PolyA_RNA-bd"/>
</dbReference>
<dbReference type="InterPro" id="IPR002646">
    <property type="entry name" value="PolA_pol_head_dom"/>
</dbReference>
<evidence type="ECO:0000259" key="11">
    <source>
        <dbReference type="Pfam" id="PF12627"/>
    </source>
</evidence>
<dbReference type="Proteomes" id="UP000049979">
    <property type="component" value="Unassembled WGS sequence"/>
</dbReference>
<feature type="domain" description="CCA-adding enzyme C-terminal" evidence="12">
    <location>
        <begin position="296"/>
        <end position="437"/>
    </location>
</feature>
<evidence type="ECO:0000256" key="9">
    <source>
        <dbReference type="RuleBase" id="RU003953"/>
    </source>
</evidence>
<evidence type="ECO:0000313" key="13">
    <source>
        <dbReference type="EMBL" id="CRL35947.1"/>
    </source>
</evidence>
<dbReference type="PANTHER" id="PTHR46173:SF1">
    <property type="entry name" value="CCA TRNA NUCLEOTIDYLTRANSFERASE 1, MITOCHONDRIAL"/>
    <property type="match status" value="1"/>
</dbReference>
<dbReference type="OrthoDB" id="9805698at2"/>
<gene>
    <name evidence="13" type="ORF">M72_25091</name>
</gene>
<keyword evidence="7" id="KW-0460">Magnesium</keyword>
<dbReference type="InterPro" id="IPR032810">
    <property type="entry name" value="CCA-adding_enz_C"/>
</dbReference>
<keyword evidence="2 9" id="KW-0808">Transferase</keyword>
<dbReference type="GO" id="GO:0000049">
    <property type="term" value="F:tRNA binding"/>
    <property type="evidence" value="ECO:0007669"/>
    <property type="project" value="TreeGrafter"/>
</dbReference>
<dbReference type="AlphaFoldDB" id="A0A0M6WIJ0"/>
<evidence type="ECO:0000259" key="10">
    <source>
        <dbReference type="Pfam" id="PF01743"/>
    </source>
</evidence>
<dbReference type="GO" id="GO:0008033">
    <property type="term" value="P:tRNA processing"/>
    <property type="evidence" value="ECO:0007669"/>
    <property type="project" value="UniProtKB-KW"/>
</dbReference>
<keyword evidence="6" id="KW-0547">Nucleotide-binding</keyword>
<dbReference type="InterPro" id="IPR050264">
    <property type="entry name" value="Bact_CCA-adding_enz_type3_sf"/>
</dbReference>
<dbReference type="RefSeq" id="WP_055067446.1">
    <property type="nucleotide sequence ID" value="NZ_CP173697.1"/>
</dbReference>
<evidence type="ECO:0000256" key="7">
    <source>
        <dbReference type="ARBA" id="ARBA00022842"/>
    </source>
</evidence>
<name>A0A0M6WIJ0_9FIRM</name>
<evidence type="ECO:0000256" key="3">
    <source>
        <dbReference type="ARBA" id="ARBA00022694"/>
    </source>
</evidence>
<dbReference type="EMBL" id="CVRR01000010">
    <property type="protein sequence ID" value="CRL35947.1"/>
    <property type="molecule type" value="Genomic_DNA"/>
</dbReference>
<evidence type="ECO:0000256" key="8">
    <source>
        <dbReference type="ARBA" id="ARBA00022884"/>
    </source>
</evidence>
<keyword evidence="3" id="KW-0819">tRNA processing</keyword>
<evidence type="ECO:0000256" key="5">
    <source>
        <dbReference type="ARBA" id="ARBA00022723"/>
    </source>
</evidence>
<dbReference type="GO" id="GO:0000166">
    <property type="term" value="F:nucleotide binding"/>
    <property type="evidence" value="ECO:0007669"/>
    <property type="project" value="UniProtKB-KW"/>
</dbReference>
<organism evidence="13 14">
    <name type="scientific">Roseburia faecis</name>
    <dbReference type="NCBI Taxonomy" id="301302"/>
    <lineage>
        <taxon>Bacteria</taxon>
        <taxon>Bacillati</taxon>
        <taxon>Bacillota</taxon>
        <taxon>Clostridia</taxon>
        <taxon>Lachnospirales</taxon>
        <taxon>Lachnospiraceae</taxon>
        <taxon>Roseburia</taxon>
    </lineage>
</organism>